<keyword evidence="5" id="KW-0804">Transcription</keyword>
<dbReference type="InterPro" id="IPR036388">
    <property type="entry name" value="WH-like_DNA-bd_sf"/>
</dbReference>
<dbReference type="PANTHER" id="PTHR33164">
    <property type="entry name" value="TRANSCRIPTIONAL REGULATOR, MARR FAMILY"/>
    <property type="match status" value="1"/>
</dbReference>
<evidence type="ECO:0000313" key="7">
    <source>
        <dbReference type="EMBL" id="BBX84115.1"/>
    </source>
</evidence>
<sequence length="155" mass="17374">MCTIELLAIVLCVDALTLDRQLCFALYSASRAMTAAYRPILSELNLTYPQYLVLLVLWEEDRVTVGRLGERLQLDSGTLSPLLKRLEANGFIRRERSQQDERQVEVTLTSAGRKLEAKAQCIPEKLGAQTGITEREAADLRDAIRRLTDALTASH</sequence>
<keyword evidence="3" id="KW-0805">Transcription regulation</keyword>
<evidence type="ECO:0000256" key="2">
    <source>
        <dbReference type="ARBA" id="ARBA00022490"/>
    </source>
</evidence>
<evidence type="ECO:0000259" key="6">
    <source>
        <dbReference type="PROSITE" id="PS50995"/>
    </source>
</evidence>
<keyword evidence="4" id="KW-0238">DNA-binding</keyword>
<dbReference type="Pfam" id="PF22381">
    <property type="entry name" value="Staph_reg_Sar_Rot"/>
    <property type="match status" value="1"/>
</dbReference>
<dbReference type="PROSITE" id="PS50995">
    <property type="entry name" value="HTH_MARR_2"/>
    <property type="match status" value="1"/>
</dbReference>
<gene>
    <name evidence="7" type="ORF">MAUB_19880</name>
</gene>
<reference evidence="7 8" key="1">
    <citation type="journal article" date="2019" name="Emerg. Microbes Infect.">
        <title>Comprehensive subspecies identification of 175 nontuberculous mycobacteria species based on 7547 genomic profiles.</title>
        <authorList>
            <person name="Matsumoto Y."/>
            <person name="Kinjo T."/>
            <person name="Motooka D."/>
            <person name="Nabeya D."/>
            <person name="Jung N."/>
            <person name="Uechi K."/>
            <person name="Horii T."/>
            <person name="Iida T."/>
            <person name="Fujita J."/>
            <person name="Nakamura S."/>
        </authorList>
    </citation>
    <scope>NUCLEOTIDE SEQUENCE [LARGE SCALE GENOMIC DNA]</scope>
    <source>
        <strain evidence="7 8">JCM 15296</strain>
    </source>
</reference>
<dbReference type="SMART" id="SM00347">
    <property type="entry name" value="HTH_MARR"/>
    <property type="match status" value="1"/>
</dbReference>
<dbReference type="InterPro" id="IPR039422">
    <property type="entry name" value="MarR/SlyA-like"/>
</dbReference>
<keyword evidence="8" id="KW-1185">Reference proteome</keyword>
<proteinExistence type="predicted"/>
<dbReference type="Gene3D" id="1.10.10.10">
    <property type="entry name" value="Winged helix-like DNA-binding domain superfamily/Winged helix DNA-binding domain"/>
    <property type="match status" value="1"/>
</dbReference>
<dbReference type="InterPro" id="IPR055166">
    <property type="entry name" value="Transc_reg_Sar_Rot_HTH"/>
</dbReference>
<comment type="subcellular location">
    <subcellularLocation>
        <location evidence="1">Cytoplasm</location>
    </subcellularLocation>
</comment>
<dbReference type="Proteomes" id="UP000465609">
    <property type="component" value="Chromosome"/>
</dbReference>
<organism evidence="7 8">
    <name type="scientific">Mycolicibacterium aubagnense</name>
    <dbReference type="NCBI Taxonomy" id="319707"/>
    <lineage>
        <taxon>Bacteria</taxon>
        <taxon>Bacillati</taxon>
        <taxon>Actinomycetota</taxon>
        <taxon>Actinomycetes</taxon>
        <taxon>Mycobacteriales</taxon>
        <taxon>Mycobacteriaceae</taxon>
        <taxon>Mycolicibacterium</taxon>
    </lineage>
</organism>
<dbReference type="PANTHER" id="PTHR33164:SF5">
    <property type="entry name" value="ORGANIC HYDROPEROXIDE RESISTANCE TRANSCRIPTIONAL REGULATOR"/>
    <property type="match status" value="1"/>
</dbReference>
<evidence type="ECO:0000256" key="4">
    <source>
        <dbReference type="ARBA" id="ARBA00023125"/>
    </source>
</evidence>
<protein>
    <submittedName>
        <fullName evidence="7">Transcriptional regulator, MarR family protein</fullName>
    </submittedName>
</protein>
<dbReference type="PRINTS" id="PR00598">
    <property type="entry name" value="HTHMARR"/>
</dbReference>
<dbReference type="SUPFAM" id="SSF46785">
    <property type="entry name" value="Winged helix' DNA-binding domain"/>
    <property type="match status" value="1"/>
</dbReference>
<accession>A0ABM7IBR7</accession>
<evidence type="ECO:0000256" key="3">
    <source>
        <dbReference type="ARBA" id="ARBA00023015"/>
    </source>
</evidence>
<name>A0ABM7IBR7_9MYCO</name>
<keyword evidence="2" id="KW-0963">Cytoplasm</keyword>
<dbReference type="InterPro" id="IPR000835">
    <property type="entry name" value="HTH_MarR-typ"/>
</dbReference>
<evidence type="ECO:0000256" key="1">
    <source>
        <dbReference type="ARBA" id="ARBA00004496"/>
    </source>
</evidence>
<dbReference type="EMBL" id="AP022577">
    <property type="protein sequence ID" value="BBX84115.1"/>
    <property type="molecule type" value="Genomic_DNA"/>
</dbReference>
<evidence type="ECO:0000256" key="5">
    <source>
        <dbReference type="ARBA" id="ARBA00023163"/>
    </source>
</evidence>
<feature type="domain" description="HTH marR-type" evidence="6">
    <location>
        <begin position="19"/>
        <end position="149"/>
    </location>
</feature>
<evidence type="ECO:0000313" key="8">
    <source>
        <dbReference type="Proteomes" id="UP000465609"/>
    </source>
</evidence>
<dbReference type="InterPro" id="IPR036390">
    <property type="entry name" value="WH_DNA-bd_sf"/>
</dbReference>